<reference evidence="1" key="2">
    <citation type="submission" date="2016-10" db="EMBL/GenBank/DDBJ databases">
        <authorList>
            <person name="de Groot N.N."/>
        </authorList>
    </citation>
    <scope>NUCLEOTIDE SEQUENCE [LARGE SCALE GENOMIC DNA]</scope>
    <source>
        <strain evidence="1">ATCC 20501</strain>
    </source>
</reference>
<proteinExistence type="predicted"/>
<organism evidence="1 4">
    <name type="scientific">Saccharopolyspora kobensis</name>
    <dbReference type="NCBI Taxonomy" id="146035"/>
    <lineage>
        <taxon>Bacteria</taxon>
        <taxon>Bacillati</taxon>
        <taxon>Actinomycetota</taxon>
        <taxon>Actinomycetes</taxon>
        <taxon>Pseudonocardiales</taxon>
        <taxon>Pseudonocardiaceae</taxon>
        <taxon>Saccharopolyspora</taxon>
    </lineage>
</organism>
<reference evidence="3 4" key="1">
    <citation type="submission" date="2016-10" db="EMBL/GenBank/DDBJ databases">
        <authorList>
            <person name="Varghese N."/>
            <person name="Submissions S."/>
        </authorList>
    </citation>
    <scope>NUCLEOTIDE SEQUENCE [LARGE SCALE GENOMIC DNA]</scope>
    <source>
        <strain evidence="4">ATCC 20501</strain>
        <strain evidence="2 3">CGMCC 4.3529</strain>
    </source>
</reference>
<dbReference type="Proteomes" id="UP000199690">
    <property type="component" value="Unassembled WGS sequence"/>
</dbReference>
<evidence type="ECO:0000313" key="2">
    <source>
        <dbReference type="EMBL" id="SFF21338.1"/>
    </source>
</evidence>
<dbReference type="EMBL" id="FNVB01000003">
    <property type="protein sequence ID" value="SEG37322.1"/>
    <property type="molecule type" value="Genomic_DNA"/>
</dbReference>
<sequence>MRGMDEVDQPRLQPGATKAVCAHIGIGSDEREARIARDRLDRILAAYRVAFQPELPAAGTPAAR</sequence>
<evidence type="ECO:0000313" key="3">
    <source>
        <dbReference type="Proteomes" id="UP000199690"/>
    </source>
</evidence>
<accession>A0A1H5ZM78</accession>
<evidence type="ECO:0000313" key="1">
    <source>
        <dbReference type="EMBL" id="SEG37322.1"/>
    </source>
</evidence>
<gene>
    <name evidence="1" type="ORF">SAMN02982929_01885</name>
    <name evidence="2" type="ORF">SAMN05216506_12242</name>
</gene>
<dbReference type="Proteomes" id="UP000236729">
    <property type="component" value="Unassembled WGS sequence"/>
</dbReference>
<keyword evidence="3" id="KW-1185">Reference proteome</keyword>
<protein>
    <submittedName>
        <fullName evidence="1">Uncharacterized protein</fullName>
    </submittedName>
</protein>
<accession>A0A1I2GVT8</accession>
<name>A0A1H5ZM78_9PSEU</name>
<dbReference type="EMBL" id="FOME01000022">
    <property type="protein sequence ID" value="SFF21338.1"/>
    <property type="molecule type" value="Genomic_DNA"/>
</dbReference>
<dbReference type="AlphaFoldDB" id="A0A1H5ZM78"/>
<evidence type="ECO:0000313" key="4">
    <source>
        <dbReference type="Proteomes" id="UP000236729"/>
    </source>
</evidence>